<feature type="compositionally biased region" description="Acidic residues" evidence="1">
    <location>
        <begin position="68"/>
        <end position="84"/>
    </location>
</feature>
<feature type="region of interest" description="Disordered" evidence="1">
    <location>
        <begin position="914"/>
        <end position="935"/>
    </location>
</feature>
<proteinExistence type="predicted"/>
<protein>
    <recommendedName>
        <fullName evidence="2">Transcription factor tau subunit sfc3/Tfc3 C-terminal domain-containing protein</fullName>
    </recommendedName>
</protein>
<evidence type="ECO:0000256" key="1">
    <source>
        <dbReference type="SAM" id="MobiDB-lite"/>
    </source>
</evidence>
<dbReference type="GO" id="GO:0006384">
    <property type="term" value="P:transcription initiation at RNA polymerase III promoter"/>
    <property type="evidence" value="ECO:0007669"/>
    <property type="project" value="InterPro"/>
</dbReference>
<evidence type="ECO:0000313" key="4">
    <source>
        <dbReference type="Proteomes" id="UP000289152"/>
    </source>
</evidence>
<feature type="region of interest" description="Disordered" evidence="1">
    <location>
        <begin position="52"/>
        <end position="94"/>
    </location>
</feature>
<dbReference type="Proteomes" id="UP000289152">
    <property type="component" value="Unassembled WGS sequence"/>
</dbReference>
<evidence type="ECO:0000259" key="2">
    <source>
        <dbReference type="Pfam" id="PF20222"/>
    </source>
</evidence>
<dbReference type="GO" id="GO:0003677">
    <property type="term" value="F:DNA binding"/>
    <property type="evidence" value="ECO:0007669"/>
    <property type="project" value="InterPro"/>
</dbReference>
<reference evidence="3 4" key="1">
    <citation type="submission" date="2016-06" db="EMBL/GenBank/DDBJ databases">
        <title>Evolution of pathogenesis and genome organization in the Tremellales.</title>
        <authorList>
            <person name="Cuomo C."/>
            <person name="Litvintseva A."/>
            <person name="Heitman J."/>
            <person name="Chen Y."/>
            <person name="Sun S."/>
            <person name="Springer D."/>
            <person name="Dromer F."/>
            <person name="Young S."/>
            <person name="Zeng Q."/>
            <person name="Chapman S."/>
            <person name="Gujja S."/>
            <person name="Saif S."/>
            <person name="Birren B."/>
        </authorList>
    </citation>
    <scope>NUCLEOTIDE SEQUENCE [LARGE SCALE GENOMIC DNA]</scope>
    <source>
        <strain evidence="3 4">ATCC 28783</strain>
    </source>
</reference>
<dbReference type="EMBL" id="SDIL01000001">
    <property type="protein sequence ID" value="RXK42604.1"/>
    <property type="molecule type" value="Genomic_DNA"/>
</dbReference>
<gene>
    <name evidence="3" type="ORF">M231_00158</name>
</gene>
<feature type="domain" description="Transcription factor tau subunit sfc3/Tfc3 C-terminal" evidence="2">
    <location>
        <begin position="1049"/>
        <end position="1377"/>
    </location>
</feature>
<dbReference type="InParanoid" id="A0A4Q1BWQ5"/>
<dbReference type="GO" id="GO:0042791">
    <property type="term" value="P:5S class rRNA transcription by RNA polymerase III"/>
    <property type="evidence" value="ECO:0007669"/>
    <property type="project" value="TreeGrafter"/>
</dbReference>
<dbReference type="STRING" id="5217.A0A4Q1BWQ5"/>
<dbReference type="OrthoDB" id="68020at2759"/>
<comment type="caution">
    <text evidence="3">The sequence shown here is derived from an EMBL/GenBank/DDBJ whole genome shotgun (WGS) entry which is preliminary data.</text>
</comment>
<organism evidence="3 4">
    <name type="scientific">Tremella mesenterica</name>
    <name type="common">Jelly fungus</name>
    <dbReference type="NCBI Taxonomy" id="5217"/>
    <lineage>
        <taxon>Eukaryota</taxon>
        <taxon>Fungi</taxon>
        <taxon>Dikarya</taxon>
        <taxon>Basidiomycota</taxon>
        <taxon>Agaricomycotina</taxon>
        <taxon>Tremellomycetes</taxon>
        <taxon>Tremellales</taxon>
        <taxon>Tremellaceae</taxon>
        <taxon>Tremella</taxon>
    </lineage>
</organism>
<dbReference type="PANTHER" id="PTHR15180:SF1">
    <property type="entry name" value="GENERAL TRANSCRIPTION FACTOR 3C POLYPEPTIDE 1"/>
    <property type="match status" value="1"/>
</dbReference>
<feature type="region of interest" description="Disordered" evidence="1">
    <location>
        <begin position="397"/>
        <end position="427"/>
    </location>
</feature>
<feature type="compositionally biased region" description="Low complexity" evidence="1">
    <location>
        <begin position="404"/>
        <end position="419"/>
    </location>
</feature>
<sequence>MPGDPTAWGHWADISFRKYYNTFKEYDRYIDDMPEPITRKLLGVKPKTPKKAKIVTASQTDVVPGVDDGPDEGEDEEDEEEHGDSEEGRMRRKRKNLFYESTAQIRGRPRKYVAVVDEDGQPNRSIVGKLRHSHNLPHVLIYVRNANRLVDGPAGYTGVGPPPILSPTTIARGNPPEHYAQFRQGADGSPRAQKRKKSTGKLGSGKKGNTRPEEEVATSTVVDPNVGYGPEGEMLVDELLDDADITTALQQLGDPAPLTIGTQSITSFIQQPLSVEDSLTAIQAAQSMPVRTDPDVIMRAEPEVTPVGPAKRQRKRKNPGTPAKGDDSGDVTPKLKRGRKATINSTPAVVQPPTPSEPIALAEAEAAVPIEARVAIPPAEQLLSADAHTAPAQEPAVIPRIDGPSTPASSTVAVPSSSADPLYRTKRARQAIPNVRIRTKGRDRVDLGSLRRANEIVQCLVDAGGVLSEPRHFNEHREWALRVAGTDHPHAPVVAASMDRSVYKRILGTLLRDGRLKETTATIPTVTGRWTRASILYTPETPMSVVQDYIRTLTSVSGYTAPVQTKVAATTYTEFRVSKPTTKEASPTPETQGSAANIVDHRAQLFIQPGVAAGLYGYQSGRNVRLRSWHLAILRALQQGSRSMISSSPRVFASTMFFEDIRVVDFFSNIYLQYHTDELEQYLSDAQNLEVRLADMPDNLKPPSFLGIGIRTKFAGLMTGLHELKLVFPLSATDLPSGDVQITESNGKISNFHIVNTTSLATYYMVADIAPVYHIAVDPPNLLGVMPTSDLEQSETYWDRVKAAALVPDRILLEPVSNMIYEESPSIYFPPIVEIPTEHLKMLRSSMRWRAVPKLLSGQQAALNNAIRQDGTQLVVTDEDMAKLAYDNALPLAFVREQLPLMAARLRARLAMRKTRHAEETEKTTERRRKADESLHRKLAARHAAAKVEWERRVNQACAVVGATMSPELLEYVGRQVLASVNRPNYSDEALQGLVRVFQRGQEVAADRATKPPRPEGLPPLKMVFPRAKRSKKMRVVKETIASRTKGPRRRKQWSNEDDENLLDAEAIIRARSRNLPGNKGRQAVSQIFPDVGLQTFRSRLKKIFETAGKKPYFDRLEDAWYNVWQAHKGTPELPDPDPDSVVNFDLSAHIKFLRQKINKANIRLAAVTNTPMQSQAIAPDLPTDVQHLIEEYDWKYNQVTSLKFSLVHDYHVAEEVRTHQLAQISMLDPDSTIEKVDMNDQPQPFQEAVGPDVRVKGVIRVSLLMIVITATEIYAQSDAAGLLDKYNLHTDINPVIAKLVQDKVLHRTPSAAITKRFYDFTASWRQLIEGPYHPELFNEAALVERSLTQGEGEMPWSLLSTGGELAALMHMIGDEHFEFDMRIKRTTSKTPTLPSPPKSEELAPEFIPWSADLPPAPQEIFDQLEPVLFDAGPLGLTKSELQTKLHLSNDELDTVLASLTEENSQLRSCFWTGYDTSRLVHISHWDKWAVPLVSRVIKDGKVEIGGVKLYAPRRWVDIYGTFLEGEYKVALRAVLGHILTRPGITEKTLRTRLEIIVDRLETNDLLQRLLDLGQIQRSWMGESAELRKPLPPIQATDVSEEEDIVLRPALGNPLFIN</sequence>
<dbReference type="InterPro" id="IPR044210">
    <property type="entry name" value="Tfc3-like"/>
</dbReference>
<dbReference type="GO" id="GO:0000127">
    <property type="term" value="C:transcription factor TFIIIC complex"/>
    <property type="evidence" value="ECO:0007669"/>
    <property type="project" value="InterPro"/>
</dbReference>
<feature type="region of interest" description="Disordered" evidence="1">
    <location>
        <begin position="160"/>
        <end position="232"/>
    </location>
</feature>
<dbReference type="PANTHER" id="PTHR15180">
    <property type="entry name" value="GENERAL TRANSCRIPTION FACTOR 3C POLYPEPTIDE 1"/>
    <property type="match status" value="1"/>
</dbReference>
<keyword evidence="4" id="KW-1185">Reference proteome</keyword>
<feature type="region of interest" description="Disordered" evidence="1">
    <location>
        <begin position="301"/>
        <end position="355"/>
    </location>
</feature>
<evidence type="ECO:0000313" key="3">
    <source>
        <dbReference type="EMBL" id="RXK42604.1"/>
    </source>
</evidence>
<dbReference type="InterPro" id="IPR046488">
    <property type="entry name" value="Sfc3/Tfc3_C"/>
</dbReference>
<accession>A0A4Q1BWQ5</accession>
<name>A0A4Q1BWQ5_TREME</name>
<feature type="compositionally biased region" description="Basic and acidic residues" evidence="1">
    <location>
        <begin position="917"/>
        <end position="935"/>
    </location>
</feature>
<dbReference type="Pfam" id="PF20222">
    <property type="entry name" value="DUF6581"/>
    <property type="match status" value="1"/>
</dbReference>